<dbReference type="Pfam" id="PF00702">
    <property type="entry name" value="Hydrolase"/>
    <property type="match status" value="1"/>
</dbReference>
<keyword evidence="1" id="KW-0378">Hydrolase</keyword>
<dbReference type="GO" id="GO:0006281">
    <property type="term" value="P:DNA repair"/>
    <property type="evidence" value="ECO:0007669"/>
    <property type="project" value="TreeGrafter"/>
</dbReference>
<dbReference type="OrthoDB" id="9797743at2"/>
<protein>
    <submittedName>
        <fullName evidence="1">HAD family hydrolase</fullName>
    </submittedName>
</protein>
<organism evidence="1 2">
    <name type="scientific">Paenibacillus anaericanus</name>
    <dbReference type="NCBI Taxonomy" id="170367"/>
    <lineage>
        <taxon>Bacteria</taxon>
        <taxon>Bacillati</taxon>
        <taxon>Bacillota</taxon>
        <taxon>Bacilli</taxon>
        <taxon>Bacillales</taxon>
        <taxon>Paenibacillaceae</taxon>
        <taxon>Paenibacillus</taxon>
    </lineage>
</organism>
<dbReference type="SFLD" id="SFLDG01129">
    <property type="entry name" value="C1.5:_HAD__Beta-PGM__Phosphata"/>
    <property type="match status" value="1"/>
</dbReference>
<dbReference type="EMBL" id="RZNY01000033">
    <property type="protein sequence ID" value="RUT40720.1"/>
    <property type="molecule type" value="Genomic_DNA"/>
</dbReference>
<dbReference type="InterPro" id="IPR006439">
    <property type="entry name" value="HAD-SF_hydro_IA"/>
</dbReference>
<evidence type="ECO:0000313" key="2">
    <source>
        <dbReference type="Proteomes" id="UP000279446"/>
    </source>
</evidence>
<dbReference type="CDD" id="cd07505">
    <property type="entry name" value="HAD_BPGM-like"/>
    <property type="match status" value="1"/>
</dbReference>
<dbReference type="SUPFAM" id="SSF56784">
    <property type="entry name" value="HAD-like"/>
    <property type="match status" value="1"/>
</dbReference>
<dbReference type="Gene3D" id="3.40.50.1000">
    <property type="entry name" value="HAD superfamily/HAD-like"/>
    <property type="match status" value="1"/>
</dbReference>
<dbReference type="NCBIfam" id="TIGR01549">
    <property type="entry name" value="HAD-SF-IA-v1"/>
    <property type="match status" value="1"/>
</dbReference>
<dbReference type="InterPro" id="IPR050155">
    <property type="entry name" value="HAD-like_hydrolase_sf"/>
</dbReference>
<dbReference type="PRINTS" id="PR00413">
    <property type="entry name" value="HADHALOGNASE"/>
</dbReference>
<dbReference type="AlphaFoldDB" id="A0A433XZM0"/>
<sequence>MTVLRIKGRPIPCRAILFDKDGTLLDFMQLWGKWVEILLSLMEGYLYSIDIEKKMTSLPSLLGIKYDEQGLMIDYDRTGPLAMGTEEEITALLAWQLYEVGVPWDEGLKLVAQFSSTAMVEVKKLRPAKPIVGICELLEACRNSGILLGVVTSDRTSEAVEHLGWVELSSYFKSMVGRDRVTHGKPDPEMVILACRELGVSPNEVVVIGDSNVDMRMGKAAGVMMTIGLGIEEGRSPYLHDADLIIQDYTSITVE</sequence>
<dbReference type="Gene3D" id="1.10.150.240">
    <property type="entry name" value="Putative phosphatase, domain 2"/>
    <property type="match status" value="1"/>
</dbReference>
<dbReference type="PANTHER" id="PTHR43434:SF1">
    <property type="entry name" value="PHOSPHOGLYCOLATE PHOSPHATASE"/>
    <property type="match status" value="1"/>
</dbReference>
<evidence type="ECO:0000313" key="1">
    <source>
        <dbReference type="EMBL" id="RUT40720.1"/>
    </source>
</evidence>
<gene>
    <name evidence="1" type="ORF">EJP82_24395</name>
</gene>
<reference evidence="1 2" key="1">
    <citation type="submission" date="2018-12" db="EMBL/GenBank/DDBJ databases">
        <authorList>
            <person name="Sun L."/>
            <person name="Chen Z."/>
        </authorList>
    </citation>
    <scope>NUCLEOTIDE SEQUENCE [LARGE SCALE GENOMIC DNA]</scope>
    <source>
        <strain evidence="1 2">DSM 15890</strain>
    </source>
</reference>
<dbReference type="InterPro" id="IPR036412">
    <property type="entry name" value="HAD-like_sf"/>
</dbReference>
<dbReference type="InterPro" id="IPR023198">
    <property type="entry name" value="PGP-like_dom2"/>
</dbReference>
<dbReference type="NCBIfam" id="TIGR01509">
    <property type="entry name" value="HAD-SF-IA-v3"/>
    <property type="match status" value="1"/>
</dbReference>
<comment type="caution">
    <text evidence="1">The sequence shown here is derived from an EMBL/GenBank/DDBJ whole genome shotgun (WGS) entry which is preliminary data.</text>
</comment>
<dbReference type="RefSeq" id="WP_127194666.1">
    <property type="nucleotide sequence ID" value="NZ_RZNY01000033.1"/>
</dbReference>
<dbReference type="InterPro" id="IPR023214">
    <property type="entry name" value="HAD_sf"/>
</dbReference>
<accession>A0A433XZM0</accession>
<keyword evidence="2" id="KW-1185">Reference proteome</keyword>
<dbReference type="Proteomes" id="UP000279446">
    <property type="component" value="Unassembled WGS sequence"/>
</dbReference>
<dbReference type="PANTHER" id="PTHR43434">
    <property type="entry name" value="PHOSPHOGLYCOLATE PHOSPHATASE"/>
    <property type="match status" value="1"/>
</dbReference>
<dbReference type="GO" id="GO:0008967">
    <property type="term" value="F:phosphoglycolate phosphatase activity"/>
    <property type="evidence" value="ECO:0007669"/>
    <property type="project" value="TreeGrafter"/>
</dbReference>
<proteinExistence type="predicted"/>
<dbReference type="SFLD" id="SFLDS00003">
    <property type="entry name" value="Haloacid_Dehalogenase"/>
    <property type="match status" value="1"/>
</dbReference>
<name>A0A433XZM0_9BACL</name>